<evidence type="ECO:0000313" key="9">
    <source>
        <dbReference type="Proteomes" id="UP000254572"/>
    </source>
</evidence>
<organism evidence="8 9">
    <name type="scientific">Cardiobacterium valvarum</name>
    <dbReference type="NCBI Taxonomy" id="194702"/>
    <lineage>
        <taxon>Bacteria</taxon>
        <taxon>Pseudomonadati</taxon>
        <taxon>Pseudomonadota</taxon>
        <taxon>Gammaproteobacteria</taxon>
        <taxon>Cardiobacteriales</taxon>
        <taxon>Cardiobacteriaceae</taxon>
        <taxon>Cardiobacterium</taxon>
    </lineage>
</organism>
<keyword evidence="5 7" id="KW-1133">Transmembrane helix</keyword>
<dbReference type="PANTHER" id="PTHR30462:SF1">
    <property type="entry name" value="INTERMEMBRANE TRANSPORT PROTEIN YEBS"/>
    <property type="match status" value="1"/>
</dbReference>
<dbReference type="GO" id="GO:0005886">
    <property type="term" value="C:plasma membrane"/>
    <property type="evidence" value="ECO:0007669"/>
    <property type="project" value="UniProtKB-SubCell"/>
</dbReference>
<evidence type="ECO:0000256" key="6">
    <source>
        <dbReference type="ARBA" id="ARBA00023136"/>
    </source>
</evidence>
<keyword evidence="4 7" id="KW-0812">Transmembrane</keyword>
<proteinExistence type="predicted"/>
<name>A0A381EE59_9GAMM</name>
<comment type="subcellular location">
    <subcellularLocation>
        <location evidence="1">Cell inner membrane</location>
    </subcellularLocation>
</comment>
<dbReference type="Proteomes" id="UP000254572">
    <property type="component" value="Unassembled WGS sequence"/>
</dbReference>
<accession>A0A381EE59</accession>
<evidence type="ECO:0000256" key="4">
    <source>
        <dbReference type="ARBA" id="ARBA00022692"/>
    </source>
</evidence>
<keyword evidence="6 7" id="KW-0472">Membrane</keyword>
<feature type="transmembrane region" description="Helical" evidence="7">
    <location>
        <begin position="178"/>
        <end position="201"/>
    </location>
</feature>
<sequence>MTTDMSTTTDNTASAHNLLLCLDCATVTTAPATRCPHCHGHLHRRKPASYSRTWAYLATAIILFFPANLLPITNTTYLTQPPQADTIMSSIALLWHHGSYGIALVIFLASVFTPFFKIAVLLYLLSRQTPRRPPRLQTRLYRFIHFVGRWSMIDVFVVALLGALVHGRFAQINPAPGIFAFAAVVIFTMLATETYDIRLLWDNYRKQSCKNPKSPATG</sequence>
<dbReference type="AlphaFoldDB" id="A0A381EE59"/>
<keyword evidence="2" id="KW-1003">Cell membrane</keyword>
<dbReference type="OrthoDB" id="9800207at2"/>
<evidence type="ECO:0000256" key="7">
    <source>
        <dbReference type="SAM" id="Phobius"/>
    </source>
</evidence>
<feature type="transmembrane region" description="Helical" evidence="7">
    <location>
        <begin position="54"/>
        <end position="72"/>
    </location>
</feature>
<gene>
    <name evidence="8" type="primary">yebS_1</name>
    <name evidence="8" type="ORF">NCTC13294_02352</name>
</gene>
<evidence type="ECO:0000256" key="3">
    <source>
        <dbReference type="ARBA" id="ARBA00022519"/>
    </source>
</evidence>
<dbReference type="EMBL" id="UFUW01000001">
    <property type="protein sequence ID" value="SUX25301.1"/>
    <property type="molecule type" value="Genomic_DNA"/>
</dbReference>
<reference evidence="8 9" key="1">
    <citation type="submission" date="2018-06" db="EMBL/GenBank/DDBJ databases">
        <authorList>
            <consortium name="Pathogen Informatics"/>
            <person name="Doyle S."/>
        </authorList>
    </citation>
    <scope>NUCLEOTIDE SEQUENCE [LARGE SCALE GENOMIC DNA]</scope>
    <source>
        <strain evidence="8 9">NCTC13294</strain>
    </source>
</reference>
<evidence type="ECO:0000256" key="5">
    <source>
        <dbReference type="ARBA" id="ARBA00022989"/>
    </source>
</evidence>
<keyword evidence="9" id="KW-1185">Reference proteome</keyword>
<feature type="transmembrane region" description="Helical" evidence="7">
    <location>
        <begin position="100"/>
        <end position="125"/>
    </location>
</feature>
<keyword evidence="3" id="KW-0997">Cell inner membrane</keyword>
<dbReference type="PANTHER" id="PTHR30462">
    <property type="entry name" value="INTERMEMBRANE TRANSPORT PROTEIN PQIB-RELATED"/>
    <property type="match status" value="1"/>
</dbReference>
<evidence type="ECO:0000256" key="1">
    <source>
        <dbReference type="ARBA" id="ARBA00004533"/>
    </source>
</evidence>
<evidence type="ECO:0000313" key="8">
    <source>
        <dbReference type="EMBL" id="SUX25301.1"/>
    </source>
</evidence>
<dbReference type="InterPro" id="IPR007498">
    <property type="entry name" value="PqiA-like"/>
</dbReference>
<dbReference type="RefSeq" id="WP_115612454.1">
    <property type="nucleotide sequence ID" value="NZ_JBHLZC010000001.1"/>
</dbReference>
<feature type="transmembrane region" description="Helical" evidence="7">
    <location>
        <begin position="146"/>
        <end position="166"/>
    </location>
</feature>
<dbReference type="Pfam" id="PF04403">
    <property type="entry name" value="PqiA"/>
    <property type="match status" value="1"/>
</dbReference>
<protein>
    <submittedName>
        <fullName evidence="8">Inner membrane protein yebS</fullName>
    </submittedName>
</protein>
<dbReference type="InterPro" id="IPR051800">
    <property type="entry name" value="PqiA-PqiB_transport"/>
</dbReference>
<evidence type="ECO:0000256" key="2">
    <source>
        <dbReference type="ARBA" id="ARBA00022475"/>
    </source>
</evidence>